<evidence type="ECO:0000256" key="11">
    <source>
        <dbReference type="ARBA" id="ARBA00029843"/>
    </source>
</evidence>
<keyword evidence="17" id="KW-1185">Reference proteome</keyword>
<protein>
    <recommendedName>
        <fullName evidence="3">Sterol 3-beta-glucosyltransferase</fullName>
        <ecNumber evidence="2">2.4.1.173</ecNumber>
    </recommendedName>
    <alternativeName>
        <fullName evidence="11">Autophagy-related protein 26</fullName>
    </alternativeName>
</protein>
<dbReference type="FunFam" id="3.40.50.2000:FF:000029">
    <property type="entry name" value="Sterol 3-beta-glucosyltransferase"/>
    <property type="match status" value="1"/>
</dbReference>
<feature type="region of interest" description="Disordered" evidence="14">
    <location>
        <begin position="432"/>
        <end position="465"/>
    </location>
</feature>
<feature type="compositionally biased region" description="Polar residues" evidence="14">
    <location>
        <begin position="1614"/>
        <end position="1630"/>
    </location>
</feature>
<feature type="compositionally biased region" description="Low complexity" evidence="14">
    <location>
        <begin position="1556"/>
        <end position="1588"/>
    </location>
</feature>
<comment type="caution">
    <text evidence="16">The sequence shown here is derived from an EMBL/GenBank/DDBJ whole genome shotgun (WGS) entry which is preliminary data.</text>
</comment>
<dbReference type="InterPro" id="IPR050426">
    <property type="entry name" value="Glycosyltransferase_28"/>
</dbReference>
<feature type="compositionally biased region" description="Low complexity" evidence="14">
    <location>
        <begin position="1422"/>
        <end position="1435"/>
    </location>
</feature>
<feature type="region of interest" description="Disordered" evidence="14">
    <location>
        <begin position="1420"/>
        <end position="1487"/>
    </location>
</feature>
<dbReference type="InterPro" id="IPR010610">
    <property type="entry name" value="EryCIII-like_C"/>
</dbReference>
<comment type="catalytic activity">
    <reaction evidence="12">
        <text>ergosterol + UDP-alpha-D-glucose = ergosteryl 3-beta-D-glucoside + UDP + H(+)</text>
        <dbReference type="Rhea" id="RHEA:61836"/>
        <dbReference type="ChEBI" id="CHEBI:15378"/>
        <dbReference type="ChEBI" id="CHEBI:16933"/>
        <dbReference type="ChEBI" id="CHEBI:52973"/>
        <dbReference type="ChEBI" id="CHEBI:58223"/>
        <dbReference type="ChEBI" id="CHEBI:58885"/>
    </reaction>
    <physiologicalReaction direction="left-to-right" evidence="12">
        <dbReference type="Rhea" id="RHEA:61837"/>
    </physiologicalReaction>
</comment>
<dbReference type="Pfam" id="PF00169">
    <property type="entry name" value="PH"/>
    <property type="match status" value="1"/>
</dbReference>
<dbReference type="InterPro" id="IPR002213">
    <property type="entry name" value="UDP_glucos_trans"/>
</dbReference>
<evidence type="ECO:0000256" key="4">
    <source>
        <dbReference type="ARBA" id="ARBA00022516"/>
    </source>
</evidence>
<evidence type="ECO:0000256" key="5">
    <source>
        <dbReference type="ARBA" id="ARBA00022676"/>
    </source>
</evidence>
<evidence type="ECO:0000259" key="15">
    <source>
        <dbReference type="PROSITE" id="PS50003"/>
    </source>
</evidence>
<feature type="compositionally biased region" description="Acidic residues" evidence="14">
    <location>
        <begin position="886"/>
        <end position="911"/>
    </location>
</feature>
<dbReference type="Gene3D" id="3.40.50.2000">
    <property type="entry name" value="Glycogen Phosphorylase B"/>
    <property type="match status" value="2"/>
</dbReference>
<feature type="compositionally biased region" description="Low complexity" evidence="14">
    <location>
        <begin position="580"/>
        <end position="589"/>
    </location>
</feature>
<feature type="region of interest" description="Disordered" evidence="14">
    <location>
        <begin position="1526"/>
        <end position="1630"/>
    </location>
</feature>
<dbReference type="SUPFAM" id="SSF53756">
    <property type="entry name" value="UDP-Glycosyltransferase/glycogen phosphorylase"/>
    <property type="match status" value="1"/>
</dbReference>
<keyword evidence="4" id="KW-0444">Lipid biosynthesis</keyword>
<dbReference type="PANTHER" id="PTHR48050">
    <property type="entry name" value="STEROL 3-BETA-GLUCOSYLTRANSFERASE"/>
    <property type="match status" value="1"/>
</dbReference>
<dbReference type="EC" id="2.4.1.173" evidence="2"/>
<keyword evidence="5" id="KW-0328">Glycosyltransferase</keyword>
<dbReference type="Pfam" id="PF03033">
    <property type="entry name" value="Glyco_transf_28"/>
    <property type="match status" value="1"/>
</dbReference>
<evidence type="ECO:0000256" key="1">
    <source>
        <dbReference type="ARBA" id="ARBA00006962"/>
    </source>
</evidence>
<feature type="compositionally biased region" description="Basic and acidic residues" evidence="14">
    <location>
        <begin position="728"/>
        <end position="740"/>
    </location>
</feature>
<dbReference type="Pfam" id="PF06722">
    <property type="entry name" value="EryCIII-like_C"/>
    <property type="match status" value="1"/>
</dbReference>
<feature type="region of interest" description="Disordered" evidence="14">
    <location>
        <begin position="24"/>
        <end position="166"/>
    </location>
</feature>
<feature type="region of interest" description="Disordered" evidence="14">
    <location>
        <begin position="880"/>
        <end position="913"/>
    </location>
</feature>
<dbReference type="InterPro" id="IPR011993">
    <property type="entry name" value="PH-like_dom_sf"/>
</dbReference>
<dbReference type="SMART" id="SM00233">
    <property type="entry name" value="PH"/>
    <property type="match status" value="1"/>
</dbReference>
<evidence type="ECO:0000313" key="17">
    <source>
        <dbReference type="Proteomes" id="UP000054564"/>
    </source>
</evidence>
<comment type="catalytic activity">
    <reaction evidence="13">
        <text>a sterol + UDP-alpha-D-glucose = a sterol 3-beta-D-glucoside + UDP + H(+)</text>
        <dbReference type="Rhea" id="RHEA:22724"/>
        <dbReference type="ChEBI" id="CHEBI:15378"/>
        <dbReference type="ChEBI" id="CHEBI:15889"/>
        <dbReference type="ChEBI" id="CHEBI:37424"/>
        <dbReference type="ChEBI" id="CHEBI:58223"/>
        <dbReference type="ChEBI" id="CHEBI:58885"/>
        <dbReference type="EC" id="2.4.1.173"/>
    </reaction>
    <physiologicalReaction direction="left-to-right" evidence="13">
        <dbReference type="Rhea" id="RHEA:22725"/>
    </physiologicalReaction>
</comment>
<feature type="region of interest" description="Disordered" evidence="14">
    <location>
        <begin position="482"/>
        <end position="517"/>
    </location>
</feature>
<keyword evidence="8" id="KW-0756">Sterol biosynthesis</keyword>
<dbReference type="PROSITE" id="PS50003">
    <property type="entry name" value="PH_DOMAIN"/>
    <property type="match status" value="1"/>
</dbReference>
<dbReference type="SUPFAM" id="SSF50729">
    <property type="entry name" value="PH domain-like"/>
    <property type="match status" value="1"/>
</dbReference>
<evidence type="ECO:0000256" key="12">
    <source>
        <dbReference type="ARBA" id="ARBA00047886"/>
    </source>
</evidence>
<evidence type="ECO:0000256" key="2">
    <source>
        <dbReference type="ARBA" id="ARBA00012650"/>
    </source>
</evidence>
<keyword evidence="10" id="KW-0753">Steroid metabolism</keyword>
<keyword evidence="7" id="KW-0443">Lipid metabolism</keyword>
<evidence type="ECO:0000256" key="14">
    <source>
        <dbReference type="SAM" id="MobiDB-lite"/>
    </source>
</evidence>
<dbReference type="InterPro" id="IPR004276">
    <property type="entry name" value="GlycoTrans_28_N"/>
</dbReference>
<evidence type="ECO:0000313" key="16">
    <source>
        <dbReference type="EMBL" id="KNE91439.1"/>
    </source>
</evidence>
<accession>A0A0L0UXH9</accession>
<dbReference type="InterPro" id="IPR004182">
    <property type="entry name" value="GRAM"/>
</dbReference>
<dbReference type="EMBL" id="AJIL01000204">
    <property type="protein sequence ID" value="KNE91439.1"/>
    <property type="molecule type" value="Genomic_DNA"/>
</dbReference>
<dbReference type="FunFam" id="2.30.29.30:FF:000391">
    <property type="entry name" value="Sterol 3-beta-glucosyltransferase"/>
    <property type="match status" value="1"/>
</dbReference>
<dbReference type="CDD" id="cd03784">
    <property type="entry name" value="GT1_Gtf-like"/>
    <property type="match status" value="1"/>
</dbReference>
<dbReference type="GO" id="GO:0016906">
    <property type="term" value="F:sterol 3-beta-glucosyltransferase activity"/>
    <property type="evidence" value="ECO:0007669"/>
    <property type="project" value="UniProtKB-EC"/>
</dbReference>
<reference evidence="17" key="1">
    <citation type="submission" date="2014-03" db="EMBL/GenBank/DDBJ databases">
        <title>The Genome Sequence of Puccinia striiformis f. sp. tritici PST-78.</title>
        <authorList>
            <consortium name="The Broad Institute Genome Sequencing Platform"/>
            <person name="Cuomo C."/>
            <person name="Hulbert S."/>
            <person name="Chen X."/>
            <person name="Walker B."/>
            <person name="Young S.K."/>
            <person name="Zeng Q."/>
            <person name="Gargeya S."/>
            <person name="Fitzgerald M."/>
            <person name="Haas B."/>
            <person name="Abouelleil A."/>
            <person name="Alvarado L."/>
            <person name="Arachchi H.M."/>
            <person name="Berlin A.M."/>
            <person name="Chapman S.B."/>
            <person name="Goldberg J."/>
            <person name="Griggs A."/>
            <person name="Gujja S."/>
            <person name="Hansen M."/>
            <person name="Howarth C."/>
            <person name="Imamovic A."/>
            <person name="Larimer J."/>
            <person name="McCowan C."/>
            <person name="Montmayeur A."/>
            <person name="Murphy C."/>
            <person name="Neiman D."/>
            <person name="Pearson M."/>
            <person name="Priest M."/>
            <person name="Roberts A."/>
            <person name="Saif S."/>
            <person name="Shea T."/>
            <person name="Sisk P."/>
            <person name="Sykes S."/>
            <person name="Wortman J."/>
            <person name="Nusbaum C."/>
            <person name="Birren B."/>
        </authorList>
    </citation>
    <scope>NUCLEOTIDE SEQUENCE [LARGE SCALE GENOMIC DNA]</scope>
    <source>
        <strain evidence="17">race PST-78</strain>
    </source>
</reference>
<dbReference type="SMART" id="SM00568">
    <property type="entry name" value="GRAM"/>
    <property type="match status" value="1"/>
</dbReference>
<dbReference type="GO" id="GO:0005975">
    <property type="term" value="P:carbohydrate metabolic process"/>
    <property type="evidence" value="ECO:0007669"/>
    <property type="project" value="InterPro"/>
</dbReference>
<dbReference type="OrthoDB" id="10261837at2759"/>
<feature type="compositionally biased region" description="Polar residues" evidence="14">
    <location>
        <begin position="1540"/>
        <end position="1555"/>
    </location>
</feature>
<evidence type="ECO:0000256" key="13">
    <source>
        <dbReference type="ARBA" id="ARBA00049453"/>
    </source>
</evidence>
<evidence type="ECO:0000256" key="3">
    <source>
        <dbReference type="ARBA" id="ARBA00017894"/>
    </source>
</evidence>
<dbReference type="STRING" id="1165861.A0A0L0UXH9"/>
<keyword evidence="9" id="KW-1207">Sterol metabolism</keyword>
<feature type="compositionally biased region" description="Basic and acidic residues" evidence="14">
    <location>
        <begin position="1456"/>
        <end position="1471"/>
    </location>
</feature>
<feature type="compositionally biased region" description="Low complexity" evidence="14">
    <location>
        <begin position="434"/>
        <end position="458"/>
    </location>
</feature>
<name>A0A0L0UXH9_9BASI</name>
<evidence type="ECO:0000256" key="8">
    <source>
        <dbReference type="ARBA" id="ARBA00023011"/>
    </source>
</evidence>
<feature type="compositionally biased region" description="Polar residues" evidence="14">
    <location>
        <begin position="1184"/>
        <end position="1193"/>
    </location>
</feature>
<dbReference type="Proteomes" id="UP000054564">
    <property type="component" value="Unassembled WGS sequence"/>
</dbReference>
<feature type="compositionally biased region" description="Low complexity" evidence="14">
    <location>
        <begin position="642"/>
        <end position="658"/>
    </location>
</feature>
<organism evidence="16 17">
    <name type="scientific">Puccinia striiformis f. sp. tritici PST-78</name>
    <dbReference type="NCBI Taxonomy" id="1165861"/>
    <lineage>
        <taxon>Eukaryota</taxon>
        <taxon>Fungi</taxon>
        <taxon>Dikarya</taxon>
        <taxon>Basidiomycota</taxon>
        <taxon>Pucciniomycotina</taxon>
        <taxon>Pucciniomycetes</taxon>
        <taxon>Pucciniales</taxon>
        <taxon>Pucciniaceae</taxon>
        <taxon>Puccinia</taxon>
    </lineage>
</organism>
<comment type="similarity">
    <text evidence="1">Belongs to the glycosyltransferase 28 family.</text>
</comment>
<keyword evidence="6" id="KW-0808">Transferase</keyword>
<proteinExistence type="inferred from homology"/>
<feature type="region of interest" description="Disordered" evidence="14">
    <location>
        <begin position="1263"/>
        <end position="1284"/>
    </location>
</feature>
<evidence type="ECO:0000256" key="6">
    <source>
        <dbReference type="ARBA" id="ARBA00022679"/>
    </source>
</evidence>
<dbReference type="Gene3D" id="2.30.29.30">
    <property type="entry name" value="Pleckstrin-homology domain (PH domain)/Phosphotyrosine-binding domain (PTB)"/>
    <property type="match status" value="2"/>
</dbReference>
<dbReference type="GO" id="GO:0016126">
    <property type="term" value="P:sterol biosynthetic process"/>
    <property type="evidence" value="ECO:0007669"/>
    <property type="project" value="UniProtKB-KW"/>
</dbReference>
<evidence type="ECO:0000256" key="9">
    <source>
        <dbReference type="ARBA" id="ARBA00023166"/>
    </source>
</evidence>
<evidence type="ECO:0000256" key="7">
    <source>
        <dbReference type="ARBA" id="ARBA00022955"/>
    </source>
</evidence>
<feature type="region of interest" description="Disordered" evidence="14">
    <location>
        <begin position="1180"/>
        <end position="1201"/>
    </location>
</feature>
<feature type="compositionally biased region" description="Polar residues" evidence="14">
    <location>
        <begin position="134"/>
        <end position="163"/>
    </location>
</feature>
<keyword evidence="7" id="KW-0752">Steroid biosynthesis</keyword>
<feature type="region of interest" description="Disordered" evidence="14">
    <location>
        <begin position="700"/>
        <end position="741"/>
    </location>
</feature>
<feature type="compositionally biased region" description="Polar residues" evidence="14">
    <location>
        <begin position="493"/>
        <end position="510"/>
    </location>
</feature>
<feature type="compositionally biased region" description="Polar residues" evidence="14">
    <location>
        <begin position="609"/>
        <end position="622"/>
    </location>
</feature>
<feature type="domain" description="PH" evidence="15">
    <location>
        <begin position="240"/>
        <end position="340"/>
    </location>
</feature>
<dbReference type="Pfam" id="PF02893">
    <property type="entry name" value="GRAM"/>
    <property type="match status" value="1"/>
</dbReference>
<gene>
    <name evidence="16" type="ORF">PSTG_15135</name>
</gene>
<dbReference type="FunFam" id="3.40.50.2000:FF:000009">
    <property type="entry name" value="Sterol 3-beta-glucosyltransferase UGT80A2"/>
    <property type="match status" value="1"/>
</dbReference>
<sequence>MVQIIRAFQLIQAEQEAISLSVEQQLQLQQQEEQPERRASPAEISTKASSIFAIHRQDGPCSEHSSDQQNSDSDEDDQMETDTKDTLSPHQSSPSDPHPHPSPSYIINQPSDMDSHTPHHHPHELSASLPELTPLNQPSSPVSSKMSNTVTFHTPSSMAPSQYNRRHQHDHQLATKRTQILSNKLQQIFQLPPDEKLLAEYPSWLFRSVLLKGYVYLTTGHVCFYAFLRSNEREVDEDRPTIKAGMLTRRHSGKLNQRQTLKSWFILQDTILSWYSSSHEPFFPIGQIDLHFCTKVEPATPESKTPNQFKLYVSGKVYTFISDTLQSKDEWVKVIQEAVFACQHNGQNVKIAIPLSSIESIEKCDSIQFAQTVCIKTKENATAVPFAQKKQNSPLVPPEEIGDDSLVDYFFGFLQDCQTPYELLKAALERAQAPSSSSDPPPTSQSLTSSSVPSTSIPQILSPIRDSTRFRITSNPVAKHGEDYFANPIIGSPSRSGSQTPISTDTPNLNTEERKTSFKFTDKITRIASTSNKFVGSPIRPAFNTVKVHSPNPISTLGPRPILSSSRPSTPDHLPVPTISTSLPHSSSSAQDQPSKKPLDSPQIDKLQRSSSCKNPLAQSHTYPPKDRRSQYSTYSPRGKLDSPSTPLSTSVSPLATPNEHGAVENSNKSWGLLPGWLKNVPVTLNPIKPAKDVINSARGLISSSPQDPSSPLAPKKEIPSRSPSTEKISDEEGPSRLHQEAQLTPRDQVKFLTDFNSLTPGMIAEGSIRLLLKTKCNLIRSGSSMYGQLYLASPIPFNSLKQKNFRKSCVCFKGQKWISSAPIKMILPVEALTAVRSEGLKLCLTTHQTDVLVSQEDVWFEFASLDQLKAVNEEINRMIEKNKSDDEDESSVDEEAEDEEEEEEEEEEEGASLPIMFQSSSSSFLTFKPKSKLHITCLTIGSRGDVQPYIALCQKLQLDGHTCRIASHGEYRKWVEGYGIEYVEIGGDPAELMKICVDNGMFTLGFLKEAFSKFRGWLDELLVSSLDACQGTDLLIESPSTMAGIHIAEALQIPYFRAFTMPWTRTKEYPHAFAVPDRKMGSGYNYMTYTVFDQVFWKAMSGQVNKWRKEKLGLRSTTYEKLEVHKVPFLYNFSPSIVPAPLDWYEWIHVTGYWFIDEHDPNKLISPSKSVTINESLIDPQASPASSPIPKTNTEKPSWDPPKELLAFLDRAHSQNKKVVYIGFGSIVVPDPEATTKVIIESVKSAGVYAIISKGWSERLSSHSGAKKGKQAMTSNTDANNSEEEIEQQEDRSMIYQINSIPHDWLFPRIDAVCHHGGAGTTGASLKAGIPTIIKPFFGDQFFWAERVETLGIGSGIRKLTIKNLSNALVHATSDLTQISRAKIVGDLIRNEDGAAKAVECIYRDLDYARSLIKRKHNKATEPAASVVPPTAAPLDPSCKPRISLPGRAADLTTDQERRTDGRAGPKENDSQEEEEEGSGGANDSSLLLMSVNSSAQVSDDDDLQTDQSGSSDELLLFEMRNPSTLARSSTPPIPESGPSHTLVGQKSNTTIGPSSQQIDNQNIDNSNHQLLPQNSNNVTQNSSTVTDPHDHEQSSDSSGSSGSWDLLSQQSKSDPASNTDLSTSFDQF</sequence>
<dbReference type="InterPro" id="IPR001849">
    <property type="entry name" value="PH_domain"/>
</dbReference>
<feature type="region of interest" description="Disordered" evidence="14">
    <location>
        <begin position="544"/>
        <end position="667"/>
    </location>
</feature>
<feature type="compositionally biased region" description="Low complexity" evidence="14">
    <location>
        <begin position="1597"/>
        <end position="1613"/>
    </location>
</feature>
<dbReference type="PANTHER" id="PTHR48050:SF25">
    <property type="entry name" value="STEROL 3-BETA-GLUCOSYLTRANSFERASE"/>
    <property type="match status" value="1"/>
</dbReference>
<evidence type="ECO:0000256" key="10">
    <source>
        <dbReference type="ARBA" id="ARBA00023221"/>
    </source>
</evidence>